<comment type="similarity">
    <text evidence="1">Belongs to the ABC transporter superfamily.</text>
</comment>
<keyword evidence="3" id="KW-1003">Cell membrane</keyword>
<proteinExistence type="inferred from homology"/>
<evidence type="ECO:0000256" key="2">
    <source>
        <dbReference type="ARBA" id="ARBA00022448"/>
    </source>
</evidence>
<keyword evidence="8" id="KW-1185">Reference proteome</keyword>
<dbReference type="InterPro" id="IPR013563">
    <property type="entry name" value="Oligopep_ABC_C"/>
</dbReference>
<dbReference type="InterPro" id="IPR027417">
    <property type="entry name" value="P-loop_NTPase"/>
</dbReference>
<dbReference type="GO" id="GO:0016887">
    <property type="term" value="F:ATP hydrolysis activity"/>
    <property type="evidence" value="ECO:0007669"/>
    <property type="project" value="InterPro"/>
</dbReference>
<feature type="domain" description="ABC transporter" evidence="6">
    <location>
        <begin position="8"/>
        <end position="258"/>
    </location>
</feature>
<gene>
    <name evidence="7" type="ORF">RAMLITH_14940</name>
</gene>
<dbReference type="Pfam" id="PF08352">
    <property type="entry name" value="oligo_HPY"/>
    <property type="match status" value="1"/>
</dbReference>
<keyword evidence="5 7" id="KW-0067">ATP-binding</keyword>
<comment type="caution">
    <text evidence="7">The sequence shown here is derived from an EMBL/GenBank/DDBJ whole genome shotgun (WGS) entry which is preliminary data.</text>
</comment>
<dbReference type="GO" id="GO:0055085">
    <property type="term" value="P:transmembrane transport"/>
    <property type="evidence" value="ECO:0007669"/>
    <property type="project" value="UniProtKB-ARBA"/>
</dbReference>
<accession>A0A7X6I7E0</accession>
<name>A0A7X6I7E0_9BURK</name>
<dbReference type="PANTHER" id="PTHR43776">
    <property type="entry name" value="TRANSPORT ATP-BINDING PROTEIN"/>
    <property type="match status" value="1"/>
</dbReference>
<organism evidence="7 8">
    <name type="scientific">Ramlibacter lithotrophicus</name>
    <dbReference type="NCBI Taxonomy" id="2606681"/>
    <lineage>
        <taxon>Bacteria</taxon>
        <taxon>Pseudomonadati</taxon>
        <taxon>Pseudomonadota</taxon>
        <taxon>Betaproteobacteria</taxon>
        <taxon>Burkholderiales</taxon>
        <taxon>Comamonadaceae</taxon>
        <taxon>Ramlibacter</taxon>
    </lineage>
</organism>
<dbReference type="GO" id="GO:0015833">
    <property type="term" value="P:peptide transport"/>
    <property type="evidence" value="ECO:0007669"/>
    <property type="project" value="InterPro"/>
</dbReference>
<dbReference type="CDD" id="cd03257">
    <property type="entry name" value="ABC_NikE_OppD_transporters"/>
    <property type="match status" value="1"/>
</dbReference>
<keyword evidence="4" id="KW-0547">Nucleotide-binding</keyword>
<dbReference type="InterPro" id="IPR017871">
    <property type="entry name" value="ABC_transporter-like_CS"/>
</dbReference>
<keyword evidence="3" id="KW-0472">Membrane</keyword>
<dbReference type="SMART" id="SM00382">
    <property type="entry name" value="AAA"/>
    <property type="match status" value="1"/>
</dbReference>
<dbReference type="PROSITE" id="PS00211">
    <property type="entry name" value="ABC_TRANSPORTER_1"/>
    <property type="match status" value="1"/>
</dbReference>
<dbReference type="InterPro" id="IPR050319">
    <property type="entry name" value="ABC_transp_ATP-bind"/>
</dbReference>
<evidence type="ECO:0000313" key="8">
    <source>
        <dbReference type="Proteomes" id="UP000521868"/>
    </source>
</evidence>
<keyword evidence="2" id="KW-0813">Transport</keyword>
<dbReference type="Proteomes" id="UP000521868">
    <property type="component" value="Unassembled WGS sequence"/>
</dbReference>
<dbReference type="InterPro" id="IPR003593">
    <property type="entry name" value="AAA+_ATPase"/>
</dbReference>
<protein>
    <submittedName>
        <fullName evidence="7">ATP-binding cassette domain-containing protein</fullName>
    </submittedName>
</protein>
<dbReference type="NCBIfam" id="TIGR01727">
    <property type="entry name" value="oligo_HPY"/>
    <property type="match status" value="1"/>
</dbReference>
<evidence type="ECO:0000259" key="6">
    <source>
        <dbReference type="PROSITE" id="PS50893"/>
    </source>
</evidence>
<evidence type="ECO:0000256" key="5">
    <source>
        <dbReference type="ARBA" id="ARBA00022840"/>
    </source>
</evidence>
<evidence type="ECO:0000256" key="3">
    <source>
        <dbReference type="ARBA" id="ARBA00022475"/>
    </source>
</evidence>
<dbReference type="AlphaFoldDB" id="A0A7X6I7E0"/>
<dbReference type="PROSITE" id="PS50893">
    <property type="entry name" value="ABC_TRANSPORTER_2"/>
    <property type="match status" value="1"/>
</dbReference>
<dbReference type="GO" id="GO:0005524">
    <property type="term" value="F:ATP binding"/>
    <property type="evidence" value="ECO:0007669"/>
    <property type="project" value="UniProtKB-KW"/>
</dbReference>
<dbReference type="PANTHER" id="PTHR43776:SF7">
    <property type="entry name" value="D,D-DIPEPTIDE TRANSPORT ATP-BINDING PROTEIN DDPF-RELATED"/>
    <property type="match status" value="1"/>
</dbReference>
<dbReference type="RefSeq" id="WP_168108250.1">
    <property type="nucleotide sequence ID" value="NZ_VTOX01000005.1"/>
</dbReference>
<evidence type="ECO:0000256" key="4">
    <source>
        <dbReference type="ARBA" id="ARBA00022741"/>
    </source>
</evidence>
<dbReference type="SUPFAM" id="SSF52540">
    <property type="entry name" value="P-loop containing nucleoside triphosphate hydrolases"/>
    <property type="match status" value="1"/>
</dbReference>
<dbReference type="InterPro" id="IPR003439">
    <property type="entry name" value="ABC_transporter-like_ATP-bd"/>
</dbReference>
<evidence type="ECO:0000256" key="1">
    <source>
        <dbReference type="ARBA" id="ARBA00005417"/>
    </source>
</evidence>
<dbReference type="FunFam" id="3.40.50.300:FF:000016">
    <property type="entry name" value="Oligopeptide ABC transporter ATP-binding component"/>
    <property type="match status" value="1"/>
</dbReference>
<dbReference type="Gene3D" id="3.40.50.300">
    <property type="entry name" value="P-loop containing nucleotide triphosphate hydrolases"/>
    <property type="match status" value="1"/>
</dbReference>
<evidence type="ECO:0000313" key="7">
    <source>
        <dbReference type="EMBL" id="NKE67119.1"/>
    </source>
</evidence>
<sequence length="325" mass="35903">MSAALLSVRDLRVHFKVRGEGGLFPQHRTLKAVDGVTFDLQPGETLGIVGESGCGKSTLARALLNLIPATSGDIAWMGRDMKGASRDDWQQVRRSVQMVFQDPLASLNPRMNVAQIIGEPLRTHQPQLPGDEVLRQVKEMLGRVGLSETHLYRYPHEFSGGQCQRIGIARALILKPRLIVCDEPVSALDVSIQAQIINLLQDLQRELGLALIFIAHDLAVVKHVSQRILVMYLGRTMEIAPKQALYADPKHPYTRALLSAVPLADPRRERAKAIQVLPSELPSPLDPPSGCVFRTRCPQAFERCPREVPPLLEAGASRAACWLYG</sequence>
<dbReference type="EMBL" id="VTOX01000005">
    <property type="protein sequence ID" value="NKE67119.1"/>
    <property type="molecule type" value="Genomic_DNA"/>
</dbReference>
<dbReference type="Pfam" id="PF00005">
    <property type="entry name" value="ABC_tran"/>
    <property type="match status" value="1"/>
</dbReference>
<reference evidence="7 8" key="1">
    <citation type="journal article" date="2020" name="Nature">
        <title>Bacterial chemolithoautotrophy via manganese oxidation.</title>
        <authorList>
            <person name="Yu H."/>
            <person name="Leadbetter J.R."/>
        </authorList>
    </citation>
    <scope>NUCLEOTIDE SEQUENCE [LARGE SCALE GENOMIC DNA]</scope>
    <source>
        <strain evidence="7 8">RBP-1</strain>
    </source>
</reference>